<keyword evidence="6 8" id="KW-1133">Transmembrane helix</keyword>
<dbReference type="InterPro" id="IPR026392">
    <property type="entry name" value="Exo/Archaeosortase_dom"/>
</dbReference>
<evidence type="ECO:0000256" key="7">
    <source>
        <dbReference type="ARBA" id="ARBA00023136"/>
    </source>
</evidence>
<protein>
    <recommendedName>
        <fullName evidence="10">MATE family efflux transporter</fullName>
    </recommendedName>
</protein>
<evidence type="ECO:0000256" key="2">
    <source>
        <dbReference type="ARBA" id="ARBA00022475"/>
    </source>
</evidence>
<keyword evidence="5" id="KW-0378">Hydrolase</keyword>
<dbReference type="NCBIfam" id="TIGR04178">
    <property type="entry name" value="exo_archaeo"/>
    <property type="match status" value="1"/>
</dbReference>
<dbReference type="GO" id="GO:0006508">
    <property type="term" value="P:proteolysis"/>
    <property type="evidence" value="ECO:0007669"/>
    <property type="project" value="UniProtKB-KW"/>
</dbReference>
<organism evidence="9">
    <name type="scientific">marine sediment metagenome</name>
    <dbReference type="NCBI Taxonomy" id="412755"/>
    <lineage>
        <taxon>unclassified sequences</taxon>
        <taxon>metagenomes</taxon>
        <taxon>ecological metagenomes</taxon>
    </lineage>
</organism>
<dbReference type="AlphaFoldDB" id="X1M954"/>
<evidence type="ECO:0000256" key="6">
    <source>
        <dbReference type="ARBA" id="ARBA00022989"/>
    </source>
</evidence>
<evidence type="ECO:0000256" key="8">
    <source>
        <dbReference type="SAM" id="Phobius"/>
    </source>
</evidence>
<dbReference type="GO" id="GO:0008233">
    <property type="term" value="F:peptidase activity"/>
    <property type="evidence" value="ECO:0007669"/>
    <property type="project" value="UniProtKB-KW"/>
</dbReference>
<gene>
    <name evidence="9" type="ORF">S06H3_26285</name>
</gene>
<reference evidence="9" key="1">
    <citation type="journal article" date="2014" name="Front. Microbiol.">
        <title>High frequency of phylogenetically diverse reductive dehalogenase-homologous genes in deep subseafloor sedimentary metagenomes.</title>
        <authorList>
            <person name="Kawai M."/>
            <person name="Futagami T."/>
            <person name="Toyoda A."/>
            <person name="Takaki Y."/>
            <person name="Nishi S."/>
            <person name="Hori S."/>
            <person name="Arai W."/>
            <person name="Tsubouchi T."/>
            <person name="Morono Y."/>
            <person name="Uchiyama I."/>
            <person name="Ito T."/>
            <person name="Fujiyama A."/>
            <person name="Inagaki F."/>
            <person name="Takami H."/>
        </authorList>
    </citation>
    <scope>NUCLEOTIDE SEQUENCE</scope>
    <source>
        <strain evidence="9">Expedition CK06-06</strain>
    </source>
</reference>
<evidence type="ECO:0000313" key="9">
    <source>
        <dbReference type="EMBL" id="GAI27818.1"/>
    </source>
</evidence>
<keyword evidence="3" id="KW-0645">Protease</keyword>
<feature type="transmembrane region" description="Helical" evidence="8">
    <location>
        <begin position="42"/>
        <end position="59"/>
    </location>
</feature>
<evidence type="ECO:0000256" key="5">
    <source>
        <dbReference type="ARBA" id="ARBA00022801"/>
    </source>
</evidence>
<evidence type="ECO:0000256" key="4">
    <source>
        <dbReference type="ARBA" id="ARBA00022692"/>
    </source>
</evidence>
<name>X1M954_9ZZZZ</name>
<sequence>AWYIFLFGLAGTWLQNIVRIVVSVAAGYYWGAEALASMHSNIAYVIFPLWYTLFAYVYLRQAGWRFISTKK</sequence>
<keyword evidence="4 8" id="KW-0812">Transmembrane</keyword>
<dbReference type="GO" id="GO:0005886">
    <property type="term" value="C:plasma membrane"/>
    <property type="evidence" value="ECO:0007669"/>
    <property type="project" value="UniProtKB-SubCell"/>
</dbReference>
<feature type="non-terminal residue" evidence="9">
    <location>
        <position position="1"/>
    </location>
</feature>
<keyword evidence="7 8" id="KW-0472">Membrane</keyword>
<evidence type="ECO:0000256" key="3">
    <source>
        <dbReference type="ARBA" id="ARBA00022670"/>
    </source>
</evidence>
<keyword evidence="2" id="KW-1003">Cell membrane</keyword>
<comment type="subcellular location">
    <subcellularLocation>
        <location evidence="1">Cell membrane</location>
        <topology evidence="1">Multi-pass membrane protein</topology>
    </subcellularLocation>
</comment>
<comment type="caution">
    <text evidence="9">The sequence shown here is derived from an EMBL/GenBank/DDBJ whole genome shotgun (WGS) entry which is preliminary data.</text>
</comment>
<accession>X1M954</accession>
<dbReference type="EMBL" id="BARV01015183">
    <property type="protein sequence ID" value="GAI27818.1"/>
    <property type="molecule type" value="Genomic_DNA"/>
</dbReference>
<evidence type="ECO:0000256" key="1">
    <source>
        <dbReference type="ARBA" id="ARBA00004651"/>
    </source>
</evidence>
<proteinExistence type="predicted"/>
<evidence type="ECO:0008006" key="10">
    <source>
        <dbReference type="Google" id="ProtNLM"/>
    </source>
</evidence>